<dbReference type="InterPro" id="IPR034202">
    <property type="entry name" value="Subtilisin_Carlsberg-like"/>
</dbReference>
<dbReference type="GO" id="GO:0004252">
    <property type="term" value="F:serine-type endopeptidase activity"/>
    <property type="evidence" value="ECO:0007669"/>
    <property type="project" value="UniProtKB-EC"/>
</dbReference>
<dbReference type="PROSITE" id="PS51892">
    <property type="entry name" value="SUBTILASE"/>
    <property type="match status" value="1"/>
</dbReference>
<dbReference type="Pfam" id="PF00082">
    <property type="entry name" value="Peptidase_S8"/>
    <property type="match status" value="1"/>
</dbReference>
<feature type="active site" description="Charge relay system" evidence="6">
    <location>
        <position position="316"/>
    </location>
</feature>
<name>A0ABS2PIE9_9BACL</name>
<dbReference type="SUPFAM" id="SSF54897">
    <property type="entry name" value="Protease propeptides/inhibitors"/>
    <property type="match status" value="1"/>
</dbReference>
<feature type="active site" description="Charge relay system" evidence="6">
    <location>
        <position position="128"/>
    </location>
</feature>
<evidence type="ECO:0000256" key="7">
    <source>
        <dbReference type="RuleBase" id="RU003355"/>
    </source>
</evidence>
<dbReference type="InterPro" id="IPR036852">
    <property type="entry name" value="Peptidase_S8/S53_dom_sf"/>
</dbReference>
<evidence type="ECO:0000256" key="1">
    <source>
        <dbReference type="ARBA" id="ARBA00011073"/>
    </source>
</evidence>
<keyword evidence="4 6" id="KW-0378">Hydrolase</keyword>
<dbReference type="Proteomes" id="UP000741863">
    <property type="component" value="Unassembled WGS sequence"/>
</dbReference>
<dbReference type="InterPro" id="IPR000209">
    <property type="entry name" value="Peptidase_S8/S53_dom"/>
</dbReference>
<comment type="caution">
    <text evidence="9">The sequence shown here is derived from an EMBL/GenBank/DDBJ whole genome shotgun (WGS) entry which is preliminary data.</text>
</comment>
<dbReference type="InterPro" id="IPR023828">
    <property type="entry name" value="Peptidase_S8_Ser-AS"/>
</dbReference>
<sequence length="373" mass="39528">MGKRGVNGVTACGFACLFAFSTDVVHAEETEGYFIGVKDSSWLEREEIETSFELDVEYEYDELKVLYASMTDEEVAELERSEQIDYIERDQVVNVEQQQVPWGIEHIGAPAYYSNGFTGEGIDVAVLDTGIQAEHPDLNVVGGESFVYEDPFVDSNGHGTHVAGTIAALDNDFGVVGVAPEANLYAVKVLAGNGSGSLNSIIQGIYWAIENDMDVMNLSLGSSTGSTVMSDAIHAAEEADIVVVAAAGNTGASQTGGSTVSYPAAYESVVAVGATNQSNGRAPFSSVGPELTIMAPGDQVYSTYGTDGYQTLSGTSMASPKVAGFAALLREKNPHASASELRQMMIDTAMPLGEHHEYGHGLMQLEAAFGEIE</sequence>
<proteinExistence type="inferred from homology"/>
<evidence type="ECO:0000313" key="9">
    <source>
        <dbReference type="EMBL" id="MBM7634731.1"/>
    </source>
</evidence>
<dbReference type="PROSITE" id="PS00138">
    <property type="entry name" value="SUBTILASE_SER"/>
    <property type="match status" value="1"/>
</dbReference>
<evidence type="ECO:0000256" key="4">
    <source>
        <dbReference type="ARBA" id="ARBA00022801"/>
    </source>
</evidence>
<evidence type="ECO:0000256" key="3">
    <source>
        <dbReference type="ARBA" id="ARBA00022723"/>
    </source>
</evidence>
<dbReference type="PANTHER" id="PTHR43806">
    <property type="entry name" value="PEPTIDASE S8"/>
    <property type="match status" value="1"/>
</dbReference>
<reference evidence="9 10" key="1">
    <citation type="submission" date="2021-01" db="EMBL/GenBank/DDBJ databases">
        <title>Genomic Encyclopedia of Type Strains, Phase IV (KMG-IV): sequencing the most valuable type-strain genomes for metagenomic binning, comparative biology and taxonomic classification.</title>
        <authorList>
            <person name="Goeker M."/>
        </authorList>
    </citation>
    <scope>NUCLEOTIDE SEQUENCE [LARGE SCALE GENOMIC DNA]</scope>
    <source>
        <strain evidence="9 10">DSM 25540</strain>
    </source>
</reference>
<evidence type="ECO:0000256" key="2">
    <source>
        <dbReference type="ARBA" id="ARBA00022670"/>
    </source>
</evidence>
<dbReference type="PROSITE" id="PS00136">
    <property type="entry name" value="SUBTILASE_ASP"/>
    <property type="match status" value="1"/>
</dbReference>
<keyword evidence="3" id="KW-0479">Metal-binding</keyword>
<dbReference type="CDD" id="cd07477">
    <property type="entry name" value="Peptidases_S8_Subtilisin_subset"/>
    <property type="match status" value="1"/>
</dbReference>
<keyword evidence="10" id="KW-1185">Reference proteome</keyword>
<dbReference type="RefSeq" id="WP_204699506.1">
    <property type="nucleotide sequence ID" value="NZ_JAFBEC010000016.1"/>
</dbReference>
<feature type="active site" description="Charge relay system" evidence="6">
    <location>
        <position position="158"/>
    </location>
</feature>
<dbReference type="PROSITE" id="PS00137">
    <property type="entry name" value="SUBTILASE_HIS"/>
    <property type="match status" value="1"/>
</dbReference>
<dbReference type="InterPro" id="IPR037045">
    <property type="entry name" value="S8pro/Inhibitor_I9_sf"/>
</dbReference>
<evidence type="ECO:0000313" key="10">
    <source>
        <dbReference type="Proteomes" id="UP000741863"/>
    </source>
</evidence>
<keyword evidence="5 6" id="KW-0720">Serine protease</keyword>
<comment type="similarity">
    <text evidence="1 6 7">Belongs to the peptidase S8 family.</text>
</comment>
<dbReference type="EC" id="3.4.21.62" evidence="9"/>
<organism evidence="9 10">
    <name type="scientific">Geomicrobium sediminis</name>
    <dbReference type="NCBI Taxonomy" id="1347788"/>
    <lineage>
        <taxon>Bacteria</taxon>
        <taxon>Bacillati</taxon>
        <taxon>Bacillota</taxon>
        <taxon>Bacilli</taxon>
        <taxon>Bacillales</taxon>
        <taxon>Geomicrobium</taxon>
    </lineage>
</organism>
<protein>
    <submittedName>
        <fullName evidence="9">Subtilisin</fullName>
        <ecNumber evidence="9">3.4.21.62</ecNumber>
    </submittedName>
</protein>
<evidence type="ECO:0000256" key="6">
    <source>
        <dbReference type="PROSITE-ProRule" id="PRU01240"/>
    </source>
</evidence>
<keyword evidence="2 6" id="KW-0645">Protease</keyword>
<gene>
    <name evidence="9" type="ORF">JOD17_003857</name>
</gene>
<dbReference type="EMBL" id="JAFBEC010000016">
    <property type="protein sequence ID" value="MBM7634731.1"/>
    <property type="molecule type" value="Genomic_DNA"/>
</dbReference>
<dbReference type="Gene3D" id="3.30.70.80">
    <property type="entry name" value="Peptidase S8 propeptide/proteinase inhibitor I9"/>
    <property type="match status" value="1"/>
</dbReference>
<dbReference type="SUPFAM" id="SSF52743">
    <property type="entry name" value="Subtilisin-like"/>
    <property type="match status" value="1"/>
</dbReference>
<dbReference type="InterPro" id="IPR050131">
    <property type="entry name" value="Peptidase_S8_subtilisin-like"/>
</dbReference>
<dbReference type="InterPro" id="IPR015500">
    <property type="entry name" value="Peptidase_S8_subtilisin-rel"/>
</dbReference>
<accession>A0ABS2PIE9</accession>
<dbReference type="PANTHER" id="PTHR43806:SF11">
    <property type="entry name" value="CEREVISIN-RELATED"/>
    <property type="match status" value="1"/>
</dbReference>
<evidence type="ECO:0000259" key="8">
    <source>
        <dbReference type="Pfam" id="PF00082"/>
    </source>
</evidence>
<dbReference type="InterPro" id="IPR022398">
    <property type="entry name" value="Peptidase_S8_His-AS"/>
</dbReference>
<dbReference type="InterPro" id="IPR023827">
    <property type="entry name" value="Peptidase_S8_Asp-AS"/>
</dbReference>
<evidence type="ECO:0000256" key="5">
    <source>
        <dbReference type="ARBA" id="ARBA00022825"/>
    </source>
</evidence>
<feature type="domain" description="Peptidase S8/S53" evidence="8">
    <location>
        <begin position="119"/>
        <end position="361"/>
    </location>
</feature>
<dbReference type="PRINTS" id="PR00723">
    <property type="entry name" value="SUBTILISIN"/>
</dbReference>
<dbReference type="Gene3D" id="3.40.50.200">
    <property type="entry name" value="Peptidase S8/S53 domain"/>
    <property type="match status" value="1"/>
</dbReference>